<accession>D7BHH2</accession>
<protein>
    <recommendedName>
        <fullName evidence="2">MIP18 family-like domain-containing protein</fullName>
    </recommendedName>
</protein>
<dbReference type="EMBL" id="CP002042">
    <property type="protein sequence ID" value="ADH62210.1"/>
    <property type="molecule type" value="Genomic_DNA"/>
</dbReference>
<dbReference type="HOGENOM" id="CLU_091588_1_2_0"/>
<evidence type="ECO:0000256" key="1">
    <source>
        <dbReference type="SAM" id="MobiDB-lite"/>
    </source>
</evidence>
<organism evidence="3 4">
    <name type="scientific">Allomeiothermus silvanus (strain ATCC 700542 / DSM 9946 / NBRC 106475 / NCIMB 13440 / VI-R2)</name>
    <name type="common">Thermus silvanus</name>
    <dbReference type="NCBI Taxonomy" id="526227"/>
    <lineage>
        <taxon>Bacteria</taxon>
        <taxon>Thermotogati</taxon>
        <taxon>Deinococcota</taxon>
        <taxon>Deinococci</taxon>
        <taxon>Thermales</taxon>
        <taxon>Thermaceae</taxon>
        <taxon>Allomeiothermus</taxon>
    </lineage>
</organism>
<dbReference type="InterPro" id="IPR034904">
    <property type="entry name" value="FSCA_dom_sf"/>
</dbReference>
<dbReference type="InterPro" id="IPR002744">
    <property type="entry name" value="MIP18-like"/>
</dbReference>
<dbReference type="InterPro" id="IPR006121">
    <property type="entry name" value="HMA_dom"/>
</dbReference>
<dbReference type="GO" id="GO:0046872">
    <property type="term" value="F:metal ion binding"/>
    <property type="evidence" value="ECO:0007669"/>
    <property type="project" value="InterPro"/>
</dbReference>
<sequence>MKSHSDPASAGTQVKSHSDPASAGTQMTEAQLSTQTLELLAWEALQQVYDPELGLDVVNLGLIYQLRLEPPQAFVQMTLTTPGCPLHGSMQGAIERALMQLPGITEVRVELVWDPPWSPARMSSEARRKLGWG</sequence>
<keyword evidence="4" id="KW-1185">Reference proteome</keyword>
<reference evidence="3 4" key="1">
    <citation type="journal article" date="2010" name="Stand. Genomic Sci.">
        <title>Complete genome sequence of Meiothermus silvanus type strain (VI-R2).</title>
        <authorList>
            <person name="Sikorski J."/>
            <person name="Tindall B.J."/>
            <person name="Lowry S."/>
            <person name="Lucas S."/>
            <person name="Nolan M."/>
            <person name="Copeland A."/>
            <person name="Glavina Del Rio T."/>
            <person name="Tice H."/>
            <person name="Cheng J.F."/>
            <person name="Han C."/>
            <person name="Pitluck S."/>
            <person name="Liolios K."/>
            <person name="Ivanova N."/>
            <person name="Mavromatis K."/>
            <person name="Mikhailova N."/>
            <person name="Pati A."/>
            <person name="Goodwin L."/>
            <person name="Chen A."/>
            <person name="Palaniappan K."/>
            <person name="Land M."/>
            <person name="Hauser L."/>
            <person name="Chang Y.J."/>
            <person name="Jeffries C.D."/>
            <person name="Rohde M."/>
            <person name="Goker M."/>
            <person name="Woyke T."/>
            <person name="Bristow J."/>
            <person name="Eisen J.A."/>
            <person name="Markowitz V."/>
            <person name="Hugenholtz P."/>
            <person name="Kyrpides N.C."/>
            <person name="Klenk H.P."/>
            <person name="Lapidus A."/>
        </authorList>
    </citation>
    <scope>NUCLEOTIDE SEQUENCE [LARGE SCALE GENOMIC DNA]</scope>
    <source>
        <strain evidence="4">ATCC 700542 / DSM 9946 / VI-R2</strain>
    </source>
</reference>
<feature type="domain" description="MIP18 family-like" evidence="2">
    <location>
        <begin position="42"/>
        <end position="110"/>
    </location>
</feature>
<evidence type="ECO:0000313" key="3">
    <source>
        <dbReference type="EMBL" id="ADH62210.1"/>
    </source>
</evidence>
<dbReference type="RefSeq" id="WP_013156817.1">
    <property type="nucleotide sequence ID" value="NC_014212.1"/>
</dbReference>
<evidence type="ECO:0000313" key="4">
    <source>
        <dbReference type="Proteomes" id="UP000001916"/>
    </source>
</evidence>
<gene>
    <name evidence="3" type="ordered locus">Mesil_0268</name>
</gene>
<dbReference type="STRING" id="526227.Mesil_0268"/>
<dbReference type="InterPro" id="IPR052339">
    <property type="entry name" value="Fe-S_Maturation_MIP18"/>
</dbReference>
<proteinExistence type="predicted"/>
<dbReference type="PANTHER" id="PTHR42831">
    <property type="entry name" value="FE-S PROTEIN MATURATION AUXILIARY FACTOR YITW"/>
    <property type="match status" value="1"/>
</dbReference>
<dbReference type="Proteomes" id="UP000001916">
    <property type="component" value="Chromosome"/>
</dbReference>
<dbReference type="SUPFAM" id="SSF117916">
    <property type="entry name" value="Fe-S cluster assembly (FSCA) domain-like"/>
    <property type="match status" value="1"/>
</dbReference>
<dbReference type="AlphaFoldDB" id="D7BHH2"/>
<dbReference type="Pfam" id="PF01883">
    <property type="entry name" value="FeS_assembly_P"/>
    <property type="match status" value="1"/>
</dbReference>
<name>D7BHH2_ALLS1</name>
<dbReference type="KEGG" id="msv:Mesil_0268"/>
<dbReference type="Gene3D" id="3.30.300.130">
    <property type="entry name" value="Fe-S cluster assembly (FSCA)"/>
    <property type="match status" value="1"/>
</dbReference>
<dbReference type="PANTHER" id="PTHR42831:SF1">
    <property type="entry name" value="FE-S PROTEIN MATURATION AUXILIARY FACTOR YITW"/>
    <property type="match status" value="1"/>
</dbReference>
<dbReference type="CDD" id="cd00371">
    <property type="entry name" value="HMA"/>
    <property type="match status" value="1"/>
</dbReference>
<evidence type="ECO:0000259" key="2">
    <source>
        <dbReference type="Pfam" id="PF01883"/>
    </source>
</evidence>
<feature type="region of interest" description="Disordered" evidence="1">
    <location>
        <begin position="1"/>
        <end position="30"/>
    </location>
</feature>
<dbReference type="eggNOG" id="COG2151">
    <property type="taxonomic scope" value="Bacteria"/>
</dbReference>